<feature type="compositionally biased region" description="Polar residues" evidence="1">
    <location>
        <begin position="1"/>
        <end position="13"/>
    </location>
</feature>
<accession>A0A2T6ZH64</accession>
<keyword evidence="3" id="KW-1185">Reference proteome</keyword>
<proteinExistence type="predicted"/>
<evidence type="ECO:0000256" key="1">
    <source>
        <dbReference type="SAM" id="MobiDB-lite"/>
    </source>
</evidence>
<gene>
    <name evidence="2" type="ORF">B9Z19DRAFT_1091833</name>
</gene>
<sequence>MLLNNTGPFNSRTWDLGLKRRGPQRRAVPSASQSGGEGKWDEWWLFSCRIFVLCGASWVGISAAR</sequence>
<feature type="region of interest" description="Disordered" evidence="1">
    <location>
        <begin position="1"/>
        <end position="37"/>
    </location>
</feature>
<reference evidence="2 3" key="1">
    <citation type="submission" date="2017-04" db="EMBL/GenBank/DDBJ databases">
        <title>Draft genome sequence of Tuber borchii Vittad., a whitish edible truffle.</title>
        <authorList>
            <consortium name="DOE Joint Genome Institute"/>
            <person name="Murat C."/>
            <person name="Kuo A."/>
            <person name="Barry K.W."/>
            <person name="Clum A."/>
            <person name="Dockter R.B."/>
            <person name="Fauchery L."/>
            <person name="Iotti M."/>
            <person name="Kohler A."/>
            <person name="Labutti K."/>
            <person name="Lindquist E.A."/>
            <person name="Lipzen A."/>
            <person name="Ohm R.A."/>
            <person name="Wang M."/>
            <person name="Grigoriev I.V."/>
            <person name="Zambonelli A."/>
            <person name="Martin F.M."/>
        </authorList>
    </citation>
    <scope>NUCLEOTIDE SEQUENCE [LARGE SCALE GENOMIC DNA]</scope>
    <source>
        <strain evidence="2 3">Tbo3840</strain>
    </source>
</reference>
<name>A0A2T6ZH64_TUBBO</name>
<dbReference type="AlphaFoldDB" id="A0A2T6ZH64"/>
<dbReference type="Proteomes" id="UP000244722">
    <property type="component" value="Unassembled WGS sequence"/>
</dbReference>
<evidence type="ECO:0000313" key="2">
    <source>
        <dbReference type="EMBL" id="PUU74822.1"/>
    </source>
</evidence>
<protein>
    <submittedName>
        <fullName evidence="2">Uncharacterized protein</fullName>
    </submittedName>
</protein>
<evidence type="ECO:0000313" key="3">
    <source>
        <dbReference type="Proteomes" id="UP000244722"/>
    </source>
</evidence>
<organism evidence="2 3">
    <name type="scientific">Tuber borchii</name>
    <name type="common">White truffle</name>
    <dbReference type="NCBI Taxonomy" id="42251"/>
    <lineage>
        <taxon>Eukaryota</taxon>
        <taxon>Fungi</taxon>
        <taxon>Dikarya</taxon>
        <taxon>Ascomycota</taxon>
        <taxon>Pezizomycotina</taxon>
        <taxon>Pezizomycetes</taxon>
        <taxon>Pezizales</taxon>
        <taxon>Tuberaceae</taxon>
        <taxon>Tuber</taxon>
    </lineage>
</organism>
<comment type="caution">
    <text evidence="2">The sequence shown here is derived from an EMBL/GenBank/DDBJ whole genome shotgun (WGS) entry which is preliminary data.</text>
</comment>
<dbReference type="EMBL" id="NESQ01000271">
    <property type="protein sequence ID" value="PUU74822.1"/>
    <property type="molecule type" value="Genomic_DNA"/>
</dbReference>